<organism evidence="16 17">
    <name type="scientific">Limibacillus halophilus</name>
    <dbReference type="NCBI Taxonomy" id="1579333"/>
    <lineage>
        <taxon>Bacteria</taxon>
        <taxon>Pseudomonadati</taxon>
        <taxon>Pseudomonadota</taxon>
        <taxon>Alphaproteobacteria</taxon>
        <taxon>Rhodospirillales</taxon>
        <taxon>Rhodovibrionaceae</taxon>
        <taxon>Limibacillus</taxon>
    </lineage>
</organism>
<reference evidence="16 17" key="1">
    <citation type="submission" date="2020-08" db="EMBL/GenBank/DDBJ databases">
        <title>Genomic Encyclopedia of Type Strains, Phase III (KMG-III): the genomes of soil and plant-associated and newly described type strains.</title>
        <authorList>
            <person name="Whitman W."/>
        </authorList>
    </citation>
    <scope>NUCLEOTIDE SEQUENCE [LARGE SCALE GENOMIC DNA]</scope>
    <source>
        <strain evidence="16 17">CECT 8803</strain>
    </source>
</reference>
<dbReference type="EC" id="1.1.1.85" evidence="5"/>
<evidence type="ECO:0000313" key="17">
    <source>
        <dbReference type="Proteomes" id="UP000581135"/>
    </source>
</evidence>
<evidence type="ECO:0000256" key="9">
    <source>
        <dbReference type="ARBA" id="ARBA00022842"/>
    </source>
</evidence>
<proteinExistence type="inferred from homology"/>
<evidence type="ECO:0000313" key="16">
    <source>
        <dbReference type="EMBL" id="MBB3065624.1"/>
    </source>
</evidence>
<evidence type="ECO:0000256" key="11">
    <source>
        <dbReference type="ARBA" id="ARBA00023027"/>
    </source>
</evidence>
<dbReference type="SMART" id="SM01329">
    <property type="entry name" value="Iso_dh"/>
    <property type="match status" value="1"/>
</dbReference>
<keyword evidence="9" id="KW-0460">Magnesium</keyword>
<evidence type="ECO:0000256" key="14">
    <source>
        <dbReference type="ARBA" id="ARBA00033138"/>
    </source>
</evidence>
<keyword evidence="8" id="KW-0479">Metal-binding</keyword>
<comment type="caution">
    <text evidence="16">The sequence shown here is derived from an EMBL/GenBank/DDBJ whole genome shotgun (WGS) entry which is preliminary data.</text>
</comment>
<evidence type="ECO:0000256" key="13">
    <source>
        <dbReference type="ARBA" id="ARBA00023304"/>
    </source>
</evidence>
<dbReference type="EMBL" id="JACHXA010000004">
    <property type="protein sequence ID" value="MBB3065624.1"/>
    <property type="molecule type" value="Genomic_DNA"/>
</dbReference>
<comment type="subunit">
    <text evidence="4">Homodimer.</text>
</comment>
<sequence length="367" mass="39852">MQNKKELKIAVMLGDGIGLEVTPVCVELLQKIVQGMDSVSLAFEELPSGAACYRDTGESLPAHTLERARKSDAILLGAMGLPDVRYPDGTEIVPQIEIREILGLFAGVRPIRPLPGLPVPLASPRTAEIDFVLIREQTEGLFAERGKTLFERPERATDVLRITREGSERLFRFSFDLACERKAAGFPGKVTLIDKANVLGTMAFFREIFDEVAEDYPGIVTERCYVDAMAMNMVKRPWDYDVMVSENMFGDILSDLAAALVGGLGVAPSADIGADNAVFQPCHGTAPDIMGTGKANPTAMILSGAMMLEWLGNRHRLPELSTAGRQLHQAVDRAFADGALLPFEFGGQCGTQAIADRVAQELDALRS</sequence>
<dbReference type="Pfam" id="PF00180">
    <property type="entry name" value="Iso_dh"/>
    <property type="match status" value="1"/>
</dbReference>
<evidence type="ECO:0000256" key="1">
    <source>
        <dbReference type="ARBA" id="ARBA00001936"/>
    </source>
</evidence>
<evidence type="ECO:0000256" key="5">
    <source>
        <dbReference type="ARBA" id="ARBA00013101"/>
    </source>
</evidence>
<dbReference type="InterPro" id="IPR050501">
    <property type="entry name" value="ICDH/IPMDH"/>
</dbReference>
<gene>
    <name evidence="16" type="ORF">FHR98_001911</name>
</gene>
<evidence type="ECO:0000256" key="7">
    <source>
        <dbReference type="ARBA" id="ARBA00022605"/>
    </source>
</evidence>
<keyword evidence="10 16" id="KW-0560">Oxidoreductase</keyword>
<dbReference type="PROSITE" id="PS00470">
    <property type="entry name" value="IDH_IMDH"/>
    <property type="match status" value="1"/>
</dbReference>
<dbReference type="GO" id="GO:0009098">
    <property type="term" value="P:L-leucine biosynthetic process"/>
    <property type="evidence" value="ECO:0007669"/>
    <property type="project" value="UniProtKB-KW"/>
</dbReference>
<evidence type="ECO:0000256" key="4">
    <source>
        <dbReference type="ARBA" id="ARBA00011738"/>
    </source>
</evidence>
<dbReference type="GO" id="GO:0051287">
    <property type="term" value="F:NAD binding"/>
    <property type="evidence" value="ECO:0007669"/>
    <property type="project" value="InterPro"/>
</dbReference>
<comment type="cofactor">
    <cofactor evidence="1">
        <name>Mn(2+)</name>
        <dbReference type="ChEBI" id="CHEBI:29035"/>
    </cofactor>
</comment>
<evidence type="ECO:0000256" key="8">
    <source>
        <dbReference type="ARBA" id="ARBA00022723"/>
    </source>
</evidence>
<dbReference type="PANTHER" id="PTHR43275:SF1">
    <property type="entry name" value="D-MALATE DEHYDROGENASE [DECARBOXYLATING]"/>
    <property type="match status" value="1"/>
</dbReference>
<dbReference type="Gene3D" id="3.40.718.10">
    <property type="entry name" value="Isopropylmalate Dehydrogenase"/>
    <property type="match status" value="1"/>
</dbReference>
<feature type="domain" description="Isopropylmalate dehydrogenase-like" evidence="15">
    <location>
        <begin position="8"/>
        <end position="358"/>
    </location>
</feature>
<protein>
    <recommendedName>
        <fullName evidence="5">3-isopropylmalate dehydrogenase</fullName>
        <ecNumber evidence="5">1.1.1.85</ecNumber>
    </recommendedName>
    <alternativeName>
        <fullName evidence="14">3-IPM-DH</fullName>
    </alternativeName>
</protein>
<evidence type="ECO:0000256" key="6">
    <source>
        <dbReference type="ARBA" id="ARBA00022430"/>
    </source>
</evidence>
<dbReference type="PANTHER" id="PTHR43275">
    <property type="entry name" value="D-MALATE DEHYDROGENASE [DECARBOXYLATING]"/>
    <property type="match status" value="1"/>
</dbReference>
<accession>A0A839SV86</accession>
<comment type="cofactor">
    <cofactor evidence="2">
        <name>Mg(2+)</name>
        <dbReference type="ChEBI" id="CHEBI:18420"/>
    </cofactor>
</comment>
<name>A0A839SV86_9PROT</name>
<dbReference type="Proteomes" id="UP000581135">
    <property type="component" value="Unassembled WGS sequence"/>
</dbReference>
<keyword evidence="11" id="KW-0520">NAD</keyword>
<evidence type="ECO:0000259" key="15">
    <source>
        <dbReference type="SMART" id="SM01329"/>
    </source>
</evidence>
<keyword evidence="6" id="KW-0432">Leucine biosynthesis</keyword>
<keyword evidence="17" id="KW-1185">Reference proteome</keyword>
<evidence type="ECO:0000256" key="10">
    <source>
        <dbReference type="ARBA" id="ARBA00023002"/>
    </source>
</evidence>
<comment type="similarity">
    <text evidence="3">Belongs to the isocitrate and isopropylmalate dehydrogenases family. LeuB type 1 subfamily.</text>
</comment>
<dbReference type="SUPFAM" id="SSF53659">
    <property type="entry name" value="Isocitrate/Isopropylmalate dehydrogenase-like"/>
    <property type="match status" value="1"/>
</dbReference>
<evidence type="ECO:0000256" key="3">
    <source>
        <dbReference type="ARBA" id="ARBA00008319"/>
    </source>
</evidence>
<keyword evidence="7" id="KW-0028">Amino-acid biosynthesis</keyword>
<keyword evidence="13" id="KW-0100">Branched-chain amino acid biosynthesis</keyword>
<evidence type="ECO:0000256" key="2">
    <source>
        <dbReference type="ARBA" id="ARBA00001946"/>
    </source>
</evidence>
<dbReference type="InterPro" id="IPR019818">
    <property type="entry name" value="IsoCit/isopropylmalate_DH_CS"/>
</dbReference>
<dbReference type="RefSeq" id="WP_183416433.1">
    <property type="nucleotide sequence ID" value="NZ_JACHXA010000004.1"/>
</dbReference>
<dbReference type="GO" id="GO:0003862">
    <property type="term" value="F:3-isopropylmalate dehydrogenase activity"/>
    <property type="evidence" value="ECO:0007669"/>
    <property type="project" value="UniProtKB-EC"/>
</dbReference>
<dbReference type="AlphaFoldDB" id="A0A839SV86"/>
<evidence type="ECO:0000256" key="12">
    <source>
        <dbReference type="ARBA" id="ARBA00023211"/>
    </source>
</evidence>
<keyword evidence="12" id="KW-0464">Manganese</keyword>
<dbReference type="GO" id="GO:0000287">
    <property type="term" value="F:magnesium ion binding"/>
    <property type="evidence" value="ECO:0007669"/>
    <property type="project" value="InterPro"/>
</dbReference>
<dbReference type="InterPro" id="IPR024084">
    <property type="entry name" value="IsoPropMal-DH-like_dom"/>
</dbReference>
<dbReference type="FunFam" id="3.40.718.10:FF:000006">
    <property type="entry name" value="3-isopropylmalate dehydrogenase"/>
    <property type="match status" value="1"/>
</dbReference>